<name>N8YAT8_ACIGI</name>
<sequence length="237" mass="27779">MGLSKKIFLTVALLCPPLTFADSDSLVKDNHKVYFKQGSLKIFLFDDANYCFDKDAFSVESLTNDKRKYLFVNYTDDCNPSGKYQIFDISNNKAHKFYLSPLYDPEVINDKKQIIERFKDGSISYTRIYKLKNDRYSLQEELKTLSDNLNLSVIYYNKSIIYSLKDNSNQTVKNIRINLPKIFILDKNYIKTKAYIVKNDKVKIKNIIKNNDSLYLHVEYYGKTKTTEGYIKLSDIF</sequence>
<dbReference type="AlphaFoldDB" id="N8YAT8"/>
<comment type="caution">
    <text evidence="2">The sequence shown here is derived from an EMBL/GenBank/DDBJ whole genome shotgun (WGS) entry which is preliminary data.</text>
</comment>
<dbReference type="Proteomes" id="UP000013148">
    <property type="component" value="Unassembled WGS sequence"/>
</dbReference>
<evidence type="ECO:0000313" key="2">
    <source>
        <dbReference type="EMBL" id="ENV18404.1"/>
    </source>
</evidence>
<feature type="chain" id="PRO_5004136969" evidence="1">
    <location>
        <begin position="22"/>
        <end position="237"/>
    </location>
</feature>
<accession>N8YAT8</accession>
<evidence type="ECO:0000313" key="3">
    <source>
        <dbReference type="Proteomes" id="UP000013148"/>
    </source>
</evidence>
<dbReference type="RefSeq" id="WP_004819265.1">
    <property type="nucleotide sequence ID" value="NZ_KB849456.1"/>
</dbReference>
<dbReference type="HOGENOM" id="CLU_1168663_0_0_6"/>
<proteinExistence type="predicted"/>
<keyword evidence="3" id="KW-1185">Reference proteome</keyword>
<dbReference type="PATRIC" id="fig|1217656.3.peg.1692"/>
<protein>
    <submittedName>
        <fullName evidence="2">Uncharacterized protein</fullName>
    </submittedName>
</protein>
<reference evidence="2 3" key="1">
    <citation type="submission" date="2013-02" db="EMBL/GenBank/DDBJ databases">
        <title>The Genome Sequence of Acinetobacter guillouiae NIPH 991.</title>
        <authorList>
            <consortium name="The Broad Institute Genome Sequencing Platform"/>
            <consortium name="The Broad Institute Genome Sequencing Center for Infectious Disease"/>
            <person name="Cerqueira G."/>
            <person name="Feldgarden M."/>
            <person name="Courvalin P."/>
            <person name="Perichon B."/>
            <person name="Grillot-Courvalin C."/>
            <person name="Clermont D."/>
            <person name="Rocha E."/>
            <person name="Yoon E.-J."/>
            <person name="Nemec A."/>
            <person name="Walker B."/>
            <person name="Young S.K."/>
            <person name="Zeng Q."/>
            <person name="Gargeya S."/>
            <person name="Fitzgerald M."/>
            <person name="Haas B."/>
            <person name="Abouelleil A."/>
            <person name="Alvarado L."/>
            <person name="Arachchi H.M."/>
            <person name="Berlin A.M."/>
            <person name="Chapman S.B."/>
            <person name="Dewar J."/>
            <person name="Goldberg J."/>
            <person name="Griggs A."/>
            <person name="Gujja S."/>
            <person name="Hansen M."/>
            <person name="Howarth C."/>
            <person name="Imamovic A."/>
            <person name="Larimer J."/>
            <person name="McCowan C."/>
            <person name="Murphy C."/>
            <person name="Neiman D."/>
            <person name="Pearson M."/>
            <person name="Priest M."/>
            <person name="Roberts A."/>
            <person name="Saif S."/>
            <person name="Shea T."/>
            <person name="Sisk P."/>
            <person name="Sykes S."/>
            <person name="Wortman J."/>
            <person name="Nusbaum C."/>
            <person name="Birren B."/>
        </authorList>
    </citation>
    <scope>NUCLEOTIDE SEQUENCE [LARGE SCALE GENOMIC DNA]</scope>
    <source>
        <strain evidence="2 3">NIPH 991</strain>
    </source>
</reference>
<dbReference type="EMBL" id="APPJ01000009">
    <property type="protein sequence ID" value="ENV18404.1"/>
    <property type="molecule type" value="Genomic_DNA"/>
</dbReference>
<evidence type="ECO:0000256" key="1">
    <source>
        <dbReference type="SAM" id="SignalP"/>
    </source>
</evidence>
<gene>
    <name evidence="2" type="ORF">F964_01729</name>
</gene>
<keyword evidence="1" id="KW-0732">Signal</keyword>
<feature type="signal peptide" evidence="1">
    <location>
        <begin position="1"/>
        <end position="21"/>
    </location>
</feature>
<organism evidence="2 3">
    <name type="scientific">Acinetobacter guillouiae NIPH 991</name>
    <dbReference type="NCBI Taxonomy" id="1217656"/>
    <lineage>
        <taxon>Bacteria</taxon>
        <taxon>Pseudomonadati</taxon>
        <taxon>Pseudomonadota</taxon>
        <taxon>Gammaproteobacteria</taxon>
        <taxon>Moraxellales</taxon>
        <taxon>Moraxellaceae</taxon>
        <taxon>Acinetobacter</taxon>
    </lineage>
</organism>